<comment type="caution">
    <text evidence="2">The sequence shown here is derived from an EMBL/GenBank/DDBJ whole genome shotgun (WGS) entry which is preliminary data.</text>
</comment>
<dbReference type="EMBL" id="JAKFHA010000003">
    <property type="protein sequence ID" value="MCF2527173.1"/>
    <property type="molecule type" value="Genomic_DNA"/>
</dbReference>
<protein>
    <submittedName>
        <fullName evidence="2">Class II aldolase/adducin family protein</fullName>
    </submittedName>
</protein>
<keyword evidence="3" id="KW-1185">Reference proteome</keyword>
<dbReference type="InterPro" id="IPR001303">
    <property type="entry name" value="Aldolase_II/adducin_N"/>
</dbReference>
<feature type="domain" description="Class II aldolase/adducin N-terminal" evidence="1">
    <location>
        <begin position="34"/>
        <end position="213"/>
    </location>
</feature>
<sequence length="254" mass="27107">MTTSLDTAPTSDAPAPIAGELSADVLEFVATAKEQAEHAFRVLRQIGSITANGTVSGVERVPGHDLYLTLTYPGPFAVDQTVTPSVVGLDGTVHLGDANAARGFGFHRVLSAHPDITTVIHVHSPYLGAWSQTHRPLPIRYVPVQRDTLAREIPVYIDRRGSQVDFILDRLAEEIPPPAILEANGGATVWGSGGFLATVEYIVLLEEGAQLQLLAESLGGSQEYGPGVLREQWTRFNGGALGKRAEALGLLPTE</sequence>
<dbReference type="Proteomes" id="UP001165378">
    <property type="component" value="Unassembled WGS sequence"/>
</dbReference>
<organism evidence="2 3">
    <name type="scientific">Yinghuangia soli</name>
    <dbReference type="NCBI Taxonomy" id="2908204"/>
    <lineage>
        <taxon>Bacteria</taxon>
        <taxon>Bacillati</taxon>
        <taxon>Actinomycetota</taxon>
        <taxon>Actinomycetes</taxon>
        <taxon>Kitasatosporales</taxon>
        <taxon>Streptomycetaceae</taxon>
        <taxon>Yinghuangia</taxon>
    </lineage>
</organism>
<evidence type="ECO:0000259" key="1">
    <source>
        <dbReference type="SMART" id="SM01007"/>
    </source>
</evidence>
<accession>A0AA41TXT7</accession>
<dbReference type="Gene3D" id="3.40.225.10">
    <property type="entry name" value="Class II aldolase/adducin N-terminal domain"/>
    <property type="match status" value="1"/>
</dbReference>
<reference evidence="2" key="1">
    <citation type="submission" date="2022-01" db="EMBL/GenBank/DDBJ databases">
        <title>Genome-Based Taxonomic Classification of the Phylum Actinobacteria.</title>
        <authorList>
            <person name="Gao Y."/>
        </authorList>
    </citation>
    <scope>NUCLEOTIDE SEQUENCE</scope>
    <source>
        <strain evidence="2">KLBMP 8922</strain>
    </source>
</reference>
<evidence type="ECO:0000313" key="3">
    <source>
        <dbReference type="Proteomes" id="UP001165378"/>
    </source>
</evidence>
<dbReference type="SMART" id="SM01007">
    <property type="entry name" value="Aldolase_II"/>
    <property type="match status" value="1"/>
</dbReference>
<evidence type="ECO:0000313" key="2">
    <source>
        <dbReference type="EMBL" id="MCF2527173.1"/>
    </source>
</evidence>
<name>A0AA41TXT7_9ACTN</name>
<proteinExistence type="predicted"/>
<dbReference type="Pfam" id="PF00596">
    <property type="entry name" value="Aldolase_II"/>
    <property type="match status" value="1"/>
</dbReference>
<dbReference type="RefSeq" id="WP_235051316.1">
    <property type="nucleotide sequence ID" value="NZ_JAKFHA010000003.1"/>
</dbReference>
<gene>
    <name evidence="2" type="ORF">LZ495_08075</name>
</gene>
<dbReference type="SUPFAM" id="SSF53639">
    <property type="entry name" value="AraD/HMP-PK domain-like"/>
    <property type="match status" value="1"/>
</dbReference>
<dbReference type="AlphaFoldDB" id="A0AA41TXT7"/>
<dbReference type="InterPro" id="IPR036409">
    <property type="entry name" value="Aldolase_II/adducin_N_sf"/>
</dbReference>